<dbReference type="AlphaFoldDB" id="A0A8W8KQ33"/>
<dbReference type="Proteomes" id="UP000005408">
    <property type="component" value="Unassembled WGS sequence"/>
</dbReference>
<keyword evidence="6" id="KW-1185">Reference proteome</keyword>
<dbReference type="PANTHER" id="PTHR14187:SF5">
    <property type="entry name" value="HEAT SHOCK 70 KDA PROTEIN 12A"/>
    <property type="match status" value="1"/>
</dbReference>
<dbReference type="CDD" id="cd10229">
    <property type="entry name" value="ASKHA_NBD_HSP70_HSPA12"/>
    <property type="match status" value="1"/>
</dbReference>
<organism evidence="5 6">
    <name type="scientific">Magallana gigas</name>
    <name type="common">Pacific oyster</name>
    <name type="synonym">Crassostrea gigas</name>
    <dbReference type="NCBI Taxonomy" id="29159"/>
    <lineage>
        <taxon>Eukaryota</taxon>
        <taxon>Metazoa</taxon>
        <taxon>Spiralia</taxon>
        <taxon>Lophotrochozoa</taxon>
        <taxon>Mollusca</taxon>
        <taxon>Bivalvia</taxon>
        <taxon>Autobranchia</taxon>
        <taxon>Pteriomorphia</taxon>
        <taxon>Ostreida</taxon>
        <taxon>Ostreoidea</taxon>
        <taxon>Ostreidae</taxon>
        <taxon>Magallana</taxon>
    </lineage>
</organism>
<dbReference type="OrthoDB" id="6103589at2759"/>
<evidence type="ECO:0000256" key="3">
    <source>
        <dbReference type="ARBA" id="ARBA00022840"/>
    </source>
</evidence>
<dbReference type="SUPFAM" id="SSF53067">
    <property type="entry name" value="Actin-like ATPase domain"/>
    <property type="match status" value="2"/>
</dbReference>
<evidence type="ECO:0000256" key="4">
    <source>
        <dbReference type="SAM" id="MobiDB-lite"/>
    </source>
</evidence>
<name>A0A8W8KQ33_MAGGI</name>
<dbReference type="PANTHER" id="PTHR14187">
    <property type="entry name" value="ALPHA KINASE/ELONGATION FACTOR 2 KINASE"/>
    <property type="match status" value="1"/>
</dbReference>
<dbReference type="OMA" id="TYILETH"/>
<evidence type="ECO:0000313" key="5">
    <source>
        <dbReference type="EnsemblMetazoa" id="G24842.6:cds"/>
    </source>
</evidence>
<dbReference type="Pfam" id="PF00012">
    <property type="entry name" value="HSP70"/>
    <property type="match status" value="1"/>
</dbReference>
<dbReference type="GeneID" id="105331266"/>
<dbReference type="GO" id="GO:0140662">
    <property type="term" value="F:ATP-dependent protein folding chaperone"/>
    <property type="evidence" value="ECO:0007669"/>
    <property type="project" value="InterPro"/>
</dbReference>
<comment type="similarity">
    <text evidence="1">Belongs to the heat shock protein 70 family.</text>
</comment>
<protein>
    <recommendedName>
        <fullName evidence="7">Heat shock 70 kDa protein 12B</fullName>
    </recommendedName>
</protein>
<dbReference type="GO" id="GO:0005524">
    <property type="term" value="F:ATP binding"/>
    <property type="evidence" value="ECO:0007669"/>
    <property type="project" value="UniProtKB-KW"/>
</dbReference>
<keyword evidence="2" id="KW-0547">Nucleotide-binding</keyword>
<evidence type="ECO:0000313" key="6">
    <source>
        <dbReference type="Proteomes" id="UP000005408"/>
    </source>
</evidence>
<evidence type="ECO:0000256" key="2">
    <source>
        <dbReference type="ARBA" id="ARBA00022741"/>
    </source>
</evidence>
<dbReference type="RefSeq" id="XP_034300781.1">
    <property type="nucleotide sequence ID" value="XM_034444890.2"/>
</dbReference>
<dbReference type="InterPro" id="IPR043129">
    <property type="entry name" value="ATPase_NBD"/>
</dbReference>
<sequence>MSRLPKKGDNRPVAVSDNNRPVIASDNRPVAVSDNNRPVAVSDNNRPVAVSDNNRPVAVSDDNRPVIARDDNRPVVASEKLFVCAIDFGTTYSGYAYSTRQNPIKIYCPHWHSGSTTLISYKTPTTVLLDEQMNFLAFGYEAEKKYLELAEDDASDDFYYFRRFKMILYDKLRSGERLSTKTTVSDIIGKEMLAVDVFSHAIKYLKDHLLKEHKDRGTSIKDLDIHWVLTVPAIWDDPAKQFMRKAAEKAGIDSNRLVIALEPEAASILCKELQLAKYEDGSDSINVFSPGQRYLVLDAGGGTIDMTVHEVKSGGKLHELSRASGGDWGGVLVDKTFKQMLIDIVGEEFMEEYCRFNTADYIDVLRDFEIKKREKSETKLVTLKISPTFSENFKKKNSKSISQKTKDTKYAKLLKWEGDKIRMDRELFESFFTPSCKHIVDHVGEILSNPKVKGTKVILMVGGFSESAILQDAVRKAFPECRVVVPHEAGLAVLKGAVLFGHDQSVVASRVAKFTYGIGCSELFDPKKHDPKRKTKDKRDGKERCHCIFSKHVEAGDVLILNEDQGKHVYHPIYADQTTISFPVYTSKEPNPMYTDEPGCNLLGTLEMDISDITGGLERGFEAKFQFGGTEITVSARNVRTNETAAAEFNFLDDEP</sequence>
<accession>A0A8W8KQ33</accession>
<dbReference type="EnsemblMetazoa" id="G24842.6">
    <property type="protein sequence ID" value="G24842.6:cds"/>
    <property type="gene ID" value="G24842"/>
</dbReference>
<proteinExistence type="inferred from homology"/>
<dbReference type="KEGG" id="crg:105331266"/>
<dbReference type="Gene3D" id="3.30.420.40">
    <property type="match status" value="2"/>
</dbReference>
<evidence type="ECO:0000256" key="1">
    <source>
        <dbReference type="ARBA" id="ARBA00007381"/>
    </source>
</evidence>
<feature type="region of interest" description="Disordered" evidence="4">
    <location>
        <begin position="1"/>
        <end position="63"/>
    </location>
</feature>
<evidence type="ECO:0008006" key="7">
    <source>
        <dbReference type="Google" id="ProtNLM"/>
    </source>
</evidence>
<dbReference type="Gene3D" id="3.90.640.10">
    <property type="entry name" value="Actin, Chain A, domain 4"/>
    <property type="match status" value="1"/>
</dbReference>
<reference evidence="5" key="1">
    <citation type="submission" date="2022-08" db="UniProtKB">
        <authorList>
            <consortium name="EnsemblMetazoa"/>
        </authorList>
    </citation>
    <scope>IDENTIFICATION</scope>
    <source>
        <strain evidence="5">05x7-T-G4-1.051#20</strain>
    </source>
</reference>
<dbReference type="InterPro" id="IPR013126">
    <property type="entry name" value="Hsp_70_fam"/>
</dbReference>
<dbReference type="RefSeq" id="XP_034300780.1">
    <property type="nucleotide sequence ID" value="XM_034444889.2"/>
</dbReference>
<keyword evidence="3" id="KW-0067">ATP-binding</keyword>
<feature type="compositionally biased region" description="Basic and acidic residues" evidence="4">
    <location>
        <begin position="1"/>
        <end position="10"/>
    </location>
</feature>